<feature type="region of interest" description="Disordered" evidence="1">
    <location>
        <begin position="397"/>
        <end position="420"/>
    </location>
</feature>
<sequence length="1187" mass="135516">MELTMSSKSHIHFEATEMENDWMRFNIDISEEVRYHHHQKAEISRNPGGGLRNRIKESALPFEEPNKFYAQSNDILQCDRKGSILEHDRLKEYTKSRKHFHHRAYKTARQRDDSPEVNGNWYETPKHEFNNSESAYDRHYPPPPEPQREWIRERGYEPDLRPGIKAQAYAYPEYAFHAHEYYQNVPRQYHDPRWPPQPNNDHLSFAEVPPVAPRISPSYRDFNHYSEAPSHDVFSGEYLVSRPSIPVYRQPWKRPKQVKGTVSPECTSNYHSPYHDFKKHRKIYGNSDPQWAVYNKDANYKEQAVGGTHTEFSDYDYYDTRAHPPCKPSPKGATKYDAYDNTSYTDGKALSKQSNKYYKTELDAEDEFGYVPIKQFDRFYNSSEAMPAQYDSVNYQQRNASPTKEKTHAKRGQDSPFLKEDIPHRKPYYAEKKKHPFGRETSSQQYHSFANIPQPLKYPRDYTSNIKKSKNKTSHIPKGAVEHVKSKYNVDGSEIPRKIIKYHRTDVHLSPVEIPYRRRQRIPHTNKSAPKSLDAVCDTLLSTSASDITVSKGSNHSLDHHSHAFNKYNKEDGRHPDGKALKDGTSGLVKKSKVCLNRSKLFKSKSLLLKGYKPVNCFNFSSMGCGMSTKNERQPRQERSYSGAEQNCSRINNECRYPTMYRGQGQENQHESDGRKYHEYSMFNVHNTSERSRANTAQKPVKCGAYDYNPDECSVCDRYLRSSDNCSANSVDNCSENFSDSSSDNCGNNCSDYSSNNCSDDYSNNCRDSYSDKSNHFGNSCNYNDNEFKEVFDPVQPSQINICLTIRTADASLAEPPRVTSSETKCHGKSTAACTMKSQPTQTCRKCHTGCATPSHWDTPRSSCGENLFKNVRIQRPRTCGSRNQSKHFPDKCHRKEAPIRTATMNRTVHPCNMEGKMSRPSLQRRHGRSSCDVSADKKQPLRPTIRPCNQVHTRSKQKRVVLNTNCVSQGTLVESDKSESKRARPRARSSIDHRHPKSCNTTPANGSCSGRNTRPYCTAKSVHKNSTTSLSSCSSRKSSSSCGKKPNKKPAEHVCPPNPVLGDNTCPVGPQSEYSGNFTFLTSCNATGPIERGDLCCPKLVAEWDQDGCRCKTAIEDLKQELLQNLRTEKQLDAQTRDHPHTPHMMFLPCVPDAPCQPIACPFACWSPEPVVSWPPCRMPQAPCSF</sequence>
<proteinExistence type="predicted"/>
<evidence type="ECO:0000256" key="1">
    <source>
        <dbReference type="SAM" id="MobiDB-lite"/>
    </source>
</evidence>
<feature type="region of interest" description="Disordered" evidence="1">
    <location>
        <begin position="101"/>
        <end position="145"/>
    </location>
</feature>
<feature type="region of interest" description="Disordered" evidence="1">
    <location>
        <begin position="1027"/>
        <end position="1057"/>
    </location>
</feature>
<dbReference type="AlphaFoldDB" id="A0AAU9FGK1"/>
<evidence type="ECO:0000313" key="3">
    <source>
        <dbReference type="Proteomes" id="UP001500889"/>
    </source>
</evidence>
<keyword evidence="3" id="KW-1185">Reference proteome</keyword>
<feature type="compositionally biased region" description="Basic and acidic residues" evidence="1">
    <location>
        <begin position="403"/>
        <end position="420"/>
    </location>
</feature>
<reference evidence="2 3" key="1">
    <citation type="submission" date="2024-02" db="EMBL/GenBank/DDBJ databases">
        <title>A chromosome-level genome assembly of Drosophila madeirensis, a fruit fly species endemic to Madeira island.</title>
        <authorList>
            <person name="Tomihara K."/>
            <person name="Llopart A."/>
            <person name="Yamamoto D."/>
        </authorList>
    </citation>
    <scope>NUCLEOTIDE SEQUENCE [LARGE SCALE GENOMIC DNA]</scope>
    <source>
        <strain evidence="2 3">RF1</strain>
    </source>
</reference>
<evidence type="ECO:0000313" key="2">
    <source>
        <dbReference type="EMBL" id="BFF94815.1"/>
    </source>
</evidence>
<organism evidence="2 3">
    <name type="scientific">Drosophila madeirensis</name>
    <name type="common">Fruit fly</name>
    <dbReference type="NCBI Taxonomy" id="30013"/>
    <lineage>
        <taxon>Eukaryota</taxon>
        <taxon>Metazoa</taxon>
        <taxon>Ecdysozoa</taxon>
        <taxon>Arthropoda</taxon>
        <taxon>Hexapoda</taxon>
        <taxon>Insecta</taxon>
        <taxon>Pterygota</taxon>
        <taxon>Neoptera</taxon>
        <taxon>Endopterygota</taxon>
        <taxon>Diptera</taxon>
        <taxon>Brachycera</taxon>
        <taxon>Muscomorpha</taxon>
        <taxon>Ephydroidea</taxon>
        <taxon>Drosophilidae</taxon>
        <taxon>Drosophila</taxon>
        <taxon>Sophophora</taxon>
    </lineage>
</organism>
<name>A0AAU9FGK1_DROMD</name>
<feature type="compositionally biased region" description="Basic and acidic residues" evidence="1">
    <location>
        <begin position="124"/>
        <end position="145"/>
    </location>
</feature>
<feature type="region of interest" description="Disordered" evidence="1">
    <location>
        <begin position="911"/>
        <end position="957"/>
    </location>
</feature>
<feature type="compositionally biased region" description="Polar residues" evidence="1">
    <location>
        <begin position="999"/>
        <end position="1010"/>
    </location>
</feature>
<feature type="compositionally biased region" description="Low complexity" evidence="1">
    <location>
        <begin position="1027"/>
        <end position="1043"/>
    </location>
</feature>
<feature type="region of interest" description="Disordered" evidence="1">
    <location>
        <begin position="973"/>
        <end position="1010"/>
    </location>
</feature>
<dbReference type="EMBL" id="AP029264">
    <property type="protein sequence ID" value="BFF94815.1"/>
    <property type="molecule type" value="Genomic_DNA"/>
</dbReference>
<accession>A0AAU9FGK1</accession>
<protein>
    <submittedName>
        <fullName evidence="2">Uncharacterized protein</fullName>
    </submittedName>
</protein>
<gene>
    <name evidence="2" type="ORF">DMAD_12344</name>
</gene>
<dbReference type="Proteomes" id="UP001500889">
    <property type="component" value="Chromosome U"/>
</dbReference>